<dbReference type="InterPro" id="IPR016197">
    <property type="entry name" value="Chromo-like_dom_sf"/>
</dbReference>
<feature type="compositionally biased region" description="Basic and acidic residues" evidence="1">
    <location>
        <begin position="104"/>
        <end position="113"/>
    </location>
</feature>
<sequence>MMCVVYFLNAVCIISCVQKMRRKQRKPEQVISVDTVPNNEITPAPEVEVENKGRKRKRSLTPLADVILQSSNNPIRATRSSMKTAIAILESEINDDNATVAQEPTKEKDLEPKRRGRKKLLPLQRSQAVEEVEPPTPAISELPVPVNKIVSPVSPTPQLAIKAKTAAQISPITSVPVRDAVAHTPSIPKQPATETVPSDTQLAVENKPSYKVGDKVLCLFHNLLYDAVIQEIHPLSIYRDMDGVDIDSTFRSKPKDTNIRCGNESTADEFGYLIHYPKWKTEWDEWVRSDVFIPITDETRRQQLELKKLSVKNTNKKFKKSAVKKKRKSLKGLSKLVSTNKSEVASTIDNLEDGKDKEIGTSALADVTKDNLKENTDGTLDQNGNNEVRKEIALSESGETKNKSDMKTLVEAPVKETLNQKGTNKRKRKRGRWPTKSTIANKSKAAKTITTNEKNLGTGNAGPSEGVISSNLLMSLGESQGVTTDQKGEDGSTAIAENGNKTPLTVKPAKMADKEINSSELESKEKNEEPVKDIGSQQEDAEENIKAKQVHPVVQSVGFPTVSAVIHELLPNMLQSGHAKATAHGYTIKLRMFYDYFCHCLIAPVWKKDVLRHMADNNLKNYSDVVHCSGLLAFIEWIEAGRLDWKPEYCKKILEDEIVEIRQIFEFFKVEFDLTKKFVAAKCESCTMGADSAANDKTEVANSTA</sequence>
<feature type="region of interest" description="Disordered" evidence="1">
    <location>
        <begin position="481"/>
        <end position="542"/>
    </location>
</feature>
<dbReference type="SUPFAM" id="SSF54160">
    <property type="entry name" value="Chromo domain-like"/>
    <property type="match status" value="1"/>
</dbReference>
<evidence type="ECO:0000313" key="3">
    <source>
        <dbReference type="EMBL" id="CAL8100306.1"/>
    </source>
</evidence>
<comment type="caution">
    <text evidence="3">The sequence shown here is derived from an EMBL/GenBank/DDBJ whole genome shotgun (WGS) entry which is preliminary data.</text>
</comment>
<evidence type="ECO:0000256" key="1">
    <source>
        <dbReference type="SAM" id="MobiDB-lite"/>
    </source>
</evidence>
<dbReference type="InterPro" id="IPR053820">
    <property type="entry name" value="MSL3_chromo-like"/>
</dbReference>
<reference evidence="3 4" key="1">
    <citation type="submission" date="2024-08" db="EMBL/GenBank/DDBJ databases">
        <authorList>
            <person name="Cucini C."/>
            <person name="Frati F."/>
        </authorList>
    </citation>
    <scope>NUCLEOTIDE SEQUENCE [LARGE SCALE GENOMIC DNA]</scope>
</reference>
<evidence type="ECO:0000313" key="4">
    <source>
        <dbReference type="Proteomes" id="UP001642540"/>
    </source>
</evidence>
<dbReference type="Proteomes" id="UP001642540">
    <property type="component" value="Unassembled WGS sequence"/>
</dbReference>
<keyword evidence="4" id="KW-1185">Reference proteome</keyword>
<evidence type="ECO:0000259" key="2">
    <source>
        <dbReference type="Pfam" id="PF22732"/>
    </source>
</evidence>
<dbReference type="EMBL" id="CAXLJM020000032">
    <property type="protein sequence ID" value="CAL8100306.1"/>
    <property type="molecule type" value="Genomic_DNA"/>
</dbReference>
<feature type="region of interest" description="Disordered" evidence="1">
    <location>
        <begin position="420"/>
        <end position="468"/>
    </location>
</feature>
<organism evidence="3 4">
    <name type="scientific">Orchesella dallaii</name>
    <dbReference type="NCBI Taxonomy" id="48710"/>
    <lineage>
        <taxon>Eukaryota</taxon>
        <taxon>Metazoa</taxon>
        <taxon>Ecdysozoa</taxon>
        <taxon>Arthropoda</taxon>
        <taxon>Hexapoda</taxon>
        <taxon>Collembola</taxon>
        <taxon>Entomobryomorpha</taxon>
        <taxon>Entomobryoidea</taxon>
        <taxon>Orchesellidae</taxon>
        <taxon>Orchesellinae</taxon>
        <taxon>Orchesella</taxon>
    </lineage>
</organism>
<feature type="compositionally biased region" description="Basic residues" evidence="1">
    <location>
        <begin position="423"/>
        <end position="433"/>
    </location>
</feature>
<feature type="compositionally biased region" description="Basic and acidic residues" evidence="1">
    <location>
        <begin position="510"/>
        <end position="532"/>
    </location>
</feature>
<feature type="domain" description="MSL3 chromodomain-like" evidence="2">
    <location>
        <begin position="264"/>
        <end position="307"/>
    </location>
</feature>
<gene>
    <name evidence="3" type="ORF">ODALV1_LOCUS10499</name>
</gene>
<proteinExistence type="predicted"/>
<accession>A0ABP1QI64</accession>
<name>A0ABP1QI64_9HEXA</name>
<dbReference type="Gene3D" id="2.30.30.140">
    <property type="match status" value="1"/>
</dbReference>
<dbReference type="Pfam" id="PF22732">
    <property type="entry name" value="MSL3_chromo-like"/>
    <property type="match status" value="1"/>
</dbReference>
<feature type="compositionally biased region" description="Polar residues" evidence="1">
    <location>
        <begin position="448"/>
        <end position="458"/>
    </location>
</feature>
<feature type="region of interest" description="Disordered" evidence="1">
    <location>
        <begin position="97"/>
        <end position="119"/>
    </location>
</feature>
<protein>
    <recommendedName>
        <fullName evidence="2">MSL3 chromodomain-like domain-containing protein</fullName>
    </recommendedName>
</protein>